<dbReference type="SUPFAM" id="SSF53448">
    <property type="entry name" value="Nucleotide-diphospho-sugar transferases"/>
    <property type="match status" value="1"/>
</dbReference>
<dbReference type="EMBL" id="CP102096">
    <property type="protein sequence ID" value="UUM30032.1"/>
    <property type="molecule type" value="Genomic_DNA"/>
</dbReference>
<dbReference type="PANTHER" id="PTHR43179:SF7">
    <property type="entry name" value="RHAMNOSYLTRANSFERASE WBBL"/>
    <property type="match status" value="1"/>
</dbReference>
<dbReference type="Pfam" id="PF00535">
    <property type="entry name" value="Glycos_transf_2"/>
    <property type="match status" value="1"/>
</dbReference>
<dbReference type="Gene3D" id="3.90.550.10">
    <property type="entry name" value="Spore Coat Polysaccharide Biosynthesis Protein SpsA, Chain A"/>
    <property type="match status" value="1"/>
</dbReference>
<evidence type="ECO:0000313" key="2">
    <source>
        <dbReference type="EMBL" id="UUM30032.1"/>
    </source>
</evidence>
<accession>A0ABY5LDB0</accession>
<sequence>MQKDTPPISFVTVSHGHVDYVIELIESIIQYWHSSFELVLVDNLGSDAFDDLVVEFNQKLKYSDSSISLHKLERPRSFSVGNNYAIRHARFEYLFIINPDCRFIDQSVHQWFQQASKNSAGKLYYPRLLNSDGSIQQNFNEWPNLPNQALRLFKAKLGLPTGQKQKRRDWYFASSIVTTKLTFKRLNGFEELFPLYCEDVALCHKAKLLNIACEYVSNVKMVHHLGGEAKHKYLRKAIASNAIWRYVRLRNYIQIKILKNRYGGT</sequence>
<dbReference type="PANTHER" id="PTHR43179">
    <property type="entry name" value="RHAMNOSYLTRANSFERASE WBBL"/>
    <property type="match status" value="1"/>
</dbReference>
<organism evidence="2 3">
    <name type="scientific">Vibrio japonicus</name>
    <dbReference type="NCBI Taxonomy" id="1824638"/>
    <lineage>
        <taxon>Bacteria</taxon>
        <taxon>Pseudomonadati</taxon>
        <taxon>Pseudomonadota</taxon>
        <taxon>Gammaproteobacteria</taxon>
        <taxon>Vibrionales</taxon>
        <taxon>Vibrionaceae</taxon>
        <taxon>Vibrio</taxon>
    </lineage>
</organism>
<dbReference type="EC" id="2.4.-.-" evidence="2"/>
<proteinExistence type="predicted"/>
<dbReference type="RefSeq" id="WP_257083822.1">
    <property type="nucleotide sequence ID" value="NZ_CP102096.1"/>
</dbReference>
<dbReference type="InterPro" id="IPR029044">
    <property type="entry name" value="Nucleotide-diphossugar_trans"/>
</dbReference>
<evidence type="ECO:0000259" key="1">
    <source>
        <dbReference type="Pfam" id="PF00535"/>
    </source>
</evidence>
<feature type="domain" description="Glycosyltransferase 2-like" evidence="1">
    <location>
        <begin position="9"/>
        <end position="141"/>
    </location>
</feature>
<reference evidence="2" key="1">
    <citation type="submission" date="2022-07" db="EMBL/GenBank/DDBJ databases">
        <title>Complete genome of Vibrio japonicus strain JCM 31412T and phylogenomic assessment of the Nereis clade of the genus Vibrio.</title>
        <authorList>
            <person name="Shlafstein M.D."/>
            <person name="Emsley S.A."/>
            <person name="Ushijima B."/>
            <person name="Videau P."/>
            <person name="Saw J.H."/>
        </authorList>
    </citation>
    <scope>NUCLEOTIDE SEQUENCE</scope>
    <source>
        <strain evidence="2">JCM 31412</strain>
    </source>
</reference>
<name>A0ABY5LDB0_9VIBR</name>
<evidence type="ECO:0000313" key="3">
    <source>
        <dbReference type="Proteomes" id="UP001058602"/>
    </source>
</evidence>
<keyword evidence="3" id="KW-1185">Reference proteome</keyword>
<keyword evidence="2" id="KW-0328">Glycosyltransferase</keyword>
<keyword evidence="2" id="KW-0808">Transferase</keyword>
<dbReference type="Proteomes" id="UP001058602">
    <property type="component" value="Chromosome 1"/>
</dbReference>
<dbReference type="GO" id="GO:0016757">
    <property type="term" value="F:glycosyltransferase activity"/>
    <property type="evidence" value="ECO:0007669"/>
    <property type="project" value="UniProtKB-KW"/>
</dbReference>
<dbReference type="InterPro" id="IPR001173">
    <property type="entry name" value="Glyco_trans_2-like"/>
</dbReference>
<gene>
    <name evidence="2" type="ORF">NP165_09975</name>
</gene>
<protein>
    <submittedName>
        <fullName evidence="2">Glycosyltransferase</fullName>
        <ecNumber evidence="2">2.4.-.-</ecNumber>
    </submittedName>
</protein>